<proteinExistence type="predicted"/>
<dbReference type="OrthoDB" id="1924677at2759"/>
<dbReference type="InterPro" id="IPR013187">
    <property type="entry name" value="F-box-assoc_dom_typ3"/>
</dbReference>
<dbReference type="AlphaFoldDB" id="A0A9R1W8H5"/>
<gene>
    <name evidence="2" type="ORF">LSAT_V11C200054820</name>
</gene>
<name>A0A9R1W8H5_LACSA</name>
<dbReference type="InterPro" id="IPR017451">
    <property type="entry name" value="F-box-assoc_interact_dom"/>
</dbReference>
<dbReference type="Proteomes" id="UP000235145">
    <property type="component" value="Unassembled WGS sequence"/>
</dbReference>
<dbReference type="CDD" id="cd22157">
    <property type="entry name" value="F-box_AtFBW1-like"/>
    <property type="match status" value="1"/>
</dbReference>
<dbReference type="EMBL" id="NBSK02000002">
    <property type="protein sequence ID" value="KAJ0220501.1"/>
    <property type="molecule type" value="Genomic_DNA"/>
</dbReference>
<dbReference type="PANTHER" id="PTHR31672:SF10">
    <property type="entry name" value="F-BOX DOMAIN-CONTAINING PROTEIN"/>
    <property type="match status" value="1"/>
</dbReference>
<dbReference type="Gramene" id="rna-gnl|WGS:NBSK|LSAT_2X10340_mrna">
    <property type="protein sequence ID" value="cds-PLY68570.1"/>
    <property type="gene ID" value="gene-LSAT_2X10340"/>
</dbReference>
<dbReference type="NCBIfam" id="TIGR01640">
    <property type="entry name" value="F_box_assoc_1"/>
    <property type="match status" value="1"/>
</dbReference>
<dbReference type="Pfam" id="PF08268">
    <property type="entry name" value="FBA_3"/>
    <property type="match status" value="1"/>
</dbReference>
<evidence type="ECO:0000313" key="2">
    <source>
        <dbReference type="EMBL" id="KAJ0220501.1"/>
    </source>
</evidence>
<dbReference type="SMART" id="SM00256">
    <property type="entry name" value="FBOX"/>
    <property type="match status" value="1"/>
</dbReference>
<sequence length="432" mass="49209">MSDYIPFEIQVQIIKRLPVKSLLQFRSVSKQWKSLIDSSEFIAGYRFRQTHPQRLLLWYKDPVDLKQNYVSFLDDDAFAQQELAPTVPPMLPEHLFRSEAPRSSQGLVCLSGFYEYPVAPLCKIRTKMIVLLNPSIRKSVLIPFPGFLNFEIVDGFGVCPITNDPTIVKIKNVCTDLGTKVSSPIVEVFKLSTGCWRSFCSNLPKKSIHFMSPNVAIDSYIYWVAFDNDFLDNDSQILKPLIISFHMTTEEFRVIDLPNTLAYEIDEEFRVIDLTDSLPYASLSLSKLRDSLAVLKYVTRNDPGTQSEFEVCDVWIMDNDVLHSFTKLYTINPRYDIIRILGFTNSGEPMMEVLKTQSILGSWGCHTEPASVVVYEPNSKRIRDIGIRAEYASSLVSSYMETLLLLDQSNCNVSLWPDQIARGVAYTGLVVL</sequence>
<dbReference type="Gene3D" id="1.20.1280.50">
    <property type="match status" value="1"/>
</dbReference>
<reference evidence="2 3" key="1">
    <citation type="journal article" date="2017" name="Nat. Commun.">
        <title>Genome assembly with in vitro proximity ligation data and whole-genome triplication in lettuce.</title>
        <authorList>
            <person name="Reyes-Chin-Wo S."/>
            <person name="Wang Z."/>
            <person name="Yang X."/>
            <person name="Kozik A."/>
            <person name="Arikit S."/>
            <person name="Song C."/>
            <person name="Xia L."/>
            <person name="Froenicke L."/>
            <person name="Lavelle D.O."/>
            <person name="Truco M.J."/>
            <person name="Xia R."/>
            <person name="Zhu S."/>
            <person name="Xu C."/>
            <person name="Xu H."/>
            <person name="Xu X."/>
            <person name="Cox K."/>
            <person name="Korf I."/>
            <person name="Meyers B.C."/>
            <person name="Michelmore R.W."/>
        </authorList>
    </citation>
    <scope>NUCLEOTIDE SEQUENCE [LARGE SCALE GENOMIC DNA]</scope>
    <source>
        <strain evidence="3">cv. Salinas</strain>
        <tissue evidence="2">Seedlings</tissue>
    </source>
</reference>
<comment type="caution">
    <text evidence="2">The sequence shown here is derived from an EMBL/GenBank/DDBJ whole genome shotgun (WGS) entry which is preliminary data.</text>
</comment>
<keyword evidence="3" id="KW-1185">Reference proteome</keyword>
<dbReference type="PROSITE" id="PS50181">
    <property type="entry name" value="FBOX"/>
    <property type="match status" value="1"/>
</dbReference>
<evidence type="ECO:0000259" key="1">
    <source>
        <dbReference type="PROSITE" id="PS50181"/>
    </source>
</evidence>
<dbReference type="Pfam" id="PF00646">
    <property type="entry name" value="F-box"/>
    <property type="match status" value="1"/>
</dbReference>
<dbReference type="SUPFAM" id="SSF81383">
    <property type="entry name" value="F-box domain"/>
    <property type="match status" value="1"/>
</dbReference>
<dbReference type="InterPro" id="IPR001810">
    <property type="entry name" value="F-box_dom"/>
</dbReference>
<dbReference type="InterPro" id="IPR036047">
    <property type="entry name" value="F-box-like_dom_sf"/>
</dbReference>
<protein>
    <recommendedName>
        <fullName evidence="1">F-box domain-containing protein</fullName>
    </recommendedName>
</protein>
<evidence type="ECO:0000313" key="3">
    <source>
        <dbReference type="Proteomes" id="UP000235145"/>
    </source>
</evidence>
<feature type="domain" description="F-box" evidence="1">
    <location>
        <begin position="1"/>
        <end position="50"/>
    </location>
</feature>
<dbReference type="InterPro" id="IPR050796">
    <property type="entry name" value="SCF_F-box_component"/>
</dbReference>
<dbReference type="PANTHER" id="PTHR31672">
    <property type="entry name" value="BNACNNG10540D PROTEIN"/>
    <property type="match status" value="1"/>
</dbReference>
<accession>A0A9R1W8H5</accession>
<organism evidence="2 3">
    <name type="scientific">Lactuca sativa</name>
    <name type="common">Garden lettuce</name>
    <dbReference type="NCBI Taxonomy" id="4236"/>
    <lineage>
        <taxon>Eukaryota</taxon>
        <taxon>Viridiplantae</taxon>
        <taxon>Streptophyta</taxon>
        <taxon>Embryophyta</taxon>
        <taxon>Tracheophyta</taxon>
        <taxon>Spermatophyta</taxon>
        <taxon>Magnoliopsida</taxon>
        <taxon>eudicotyledons</taxon>
        <taxon>Gunneridae</taxon>
        <taxon>Pentapetalae</taxon>
        <taxon>asterids</taxon>
        <taxon>campanulids</taxon>
        <taxon>Asterales</taxon>
        <taxon>Asteraceae</taxon>
        <taxon>Cichorioideae</taxon>
        <taxon>Cichorieae</taxon>
        <taxon>Lactucinae</taxon>
        <taxon>Lactuca</taxon>
    </lineage>
</organism>